<keyword evidence="2" id="KW-1185">Reference proteome</keyword>
<protein>
    <submittedName>
        <fullName evidence="1">Uncharacterized protein</fullName>
    </submittedName>
</protein>
<name>A0A2Z6EZB7_HALHR</name>
<dbReference type="Proteomes" id="UP000218890">
    <property type="component" value="Chromosome"/>
</dbReference>
<gene>
    <name evidence="1" type="ORF">HH1059_03780</name>
</gene>
<accession>A0A2Z6EZB7</accession>
<dbReference type="KEGG" id="hhk:HH1059_03780"/>
<dbReference type="AlphaFoldDB" id="A0A2Z6EZB7"/>
<dbReference type="EMBL" id="AP017372">
    <property type="protein sequence ID" value="BBE10972.1"/>
    <property type="molecule type" value="Genomic_DNA"/>
</dbReference>
<evidence type="ECO:0000313" key="1">
    <source>
        <dbReference type="EMBL" id="BBE10972.1"/>
    </source>
</evidence>
<sequence>MTGTISGGGGCVAEMWLHELGQPLEEKATIYEDGYAANPHAPPPRNKIAPSFRRTLGMGERAYSLGANVV</sequence>
<evidence type="ECO:0000313" key="2">
    <source>
        <dbReference type="Proteomes" id="UP000218890"/>
    </source>
</evidence>
<reference evidence="1" key="1">
    <citation type="submission" date="2016-02" db="EMBL/GenBank/DDBJ databases">
        <title>Halorhodospira halochloris DSM-1059 complete genome, version 2.</title>
        <authorList>
            <person name="Tsukatani Y."/>
        </authorList>
    </citation>
    <scope>NUCLEOTIDE SEQUENCE</scope>
    <source>
        <strain evidence="1">DSM 1059</strain>
    </source>
</reference>
<organism evidence="1 2">
    <name type="scientific">Halorhodospira halochloris</name>
    <name type="common">Ectothiorhodospira halochloris</name>
    <dbReference type="NCBI Taxonomy" id="1052"/>
    <lineage>
        <taxon>Bacteria</taxon>
        <taxon>Pseudomonadati</taxon>
        <taxon>Pseudomonadota</taxon>
        <taxon>Gammaproteobacteria</taxon>
        <taxon>Chromatiales</taxon>
        <taxon>Ectothiorhodospiraceae</taxon>
        <taxon>Halorhodospira</taxon>
    </lineage>
</organism>
<proteinExistence type="predicted"/>